<feature type="compositionally biased region" description="Basic and acidic residues" evidence="1">
    <location>
        <begin position="130"/>
        <end position="139"/>
    </location>
</feature>
<protein>
    <submittedName>
        <fullName evidence="2">Uncharacterized protein</fullName>
    </submittedName>
</protein>
<organism evidence="2 3">
    <name type="scientific">Anopheles epiroticus</name>
    <dbReference type="NCBI Taxonomy" id="199890"/>
    <lineage>
        <taxon>Eukaryota</taxon>
        <taxon>Metazoa</taxon>
        <taxon>Ecdysozoa</taxon>
        <taxon>Arthropoda</taxon>
        <taxon>Hexapoda</taxon>
        <taxon>Insecta</taxon>
        <taxon>Pterygota</taxon>
        <taxon>Neoptera</taxon>
        <taxon>Endopterygota</taxon>
        <taxon>Diptera</taxon>
        <taxon>Nematocera</taxon>
        <taxon>Culicoidea</taxon>
        <taxon>Culicidae</taxon>
        <taxon>Anophelinae</taxon>
        <taxon>Anopheles</taxon>
    </lineage>
</organism>
<dbReference type="VEuPathDB" id="VectorBase:AEPI011503"/>
<dbReference type="InterPro" id="IPR028213">
    <property type="entry name" value="PA1"/>
</dbReference>
<proteinExistence type="predicted"/>
<dbReference type="Proteomes" id="UP000075885">
    <property type="component" value="Unassembled WGS sequence"/>
</dbReference>
<dbReference type="STRING" id="199890.A0A182PX16"/>
<reference evidence="2" key="2">
    <citation type="submission" date="2020-05" db="UniProtKB">
        <authorList>
            <consortium name="EnsemblMetazoa"/>
        </authorList>
    </citation>
    <scope>IDENTIFICATION</scope>
    <source>
        <strain evidence="2">Epiroticus2</strain>
    </source>
</reference>
<evidence type="ECO:0000313" key="2">
    <source>
        <dbReference type="EnsemblMetazoa" id="AEPI011503-PA"/>
    </source>
</evidence>
<dbReference type="Pfam" id="PF15364">
    <property type="entry name" value="PAXIP1_C"/>
    <property type="match status" value="1"/>
</dbReference>
<accession>A0A182PX16</accession>
<sequence>MSADESWSVSCFDATDWMPSPEELETAYCALEKGTYTLELNWKCPGRRAPSPAKKDVPKVQKTVDKEAAAKNKEFDFMDDVALPQMRVRGQTSGPKGSAKKKTTNFAGFGVPMDWGERTIVDDQQSVDGLRADGRHEPPAHQQQHLLQQPLQQPLLQPVQQLHTYMPQSTTPSQQPPPHHSPLSLAIPISDALRHRT</sequence>
<reference evidence="3" key="1">
    <citation type="submission" date="2013-03" db="EMBL/GenBank/DDBJ databases">
        <title>The Genome Sequence of Anopheles epiroticus epiroticus2.</title>
        <authorList>
            <consortium name="The Broad Institute Genomics Platform"/>
            <person name="Neafsey D.E."/>
            <person name="Howell P."/>
            <person name="Walker B."/>
            <person name="Young S.K."/>
            <person name="Zeng Q."/>
            <person name="Gargeya S."/>
            <person name="Fitzgerald M."/>
            <person name="Haas B."/>
            <person name="Abouelleil A."/>
            <person name="Allen A.W."/>
            <person name="Alvarado L."/>
            <person name="Arachchi H.M."/>
            <person name="Berlin A.M."/>
            <person name="Chapman S.B."/>
            <person name="Gainer-Dewar J."/>
            <person name="Goldberg J."/>
            <person name="Griggs A."/>
            <person name="Gujja S."/>
            <person name="Hansen M."/>
            <person name="Howarth C."/>
            <person name="Imamovic A."/>
            <person name="Ireland A."/>
            <person name="Larimer J."/>
            <person name="McCowan C."/>
            <person name="Murphy C."/>
            <person name="Pearson M."/>
            <person name="Poon T.W."/>
            <person name="Priest M."/>
            <person name="Roberts A."/>
            <person name="Saif S."/>
            <person name="Shea T."/>
            <person name="Sisk P."/>
            <person name="Sykes S."/>
            <person name="Wortman J."/>
            <person name="Nusbaum C."/>
            <person name="Birren B."/>
        </authorList>
    </citation>
    <scope>NUCLEOTIDE SEQUENCE [LARGE SCALE GENOMIC DNA]</scope>
    <source>
        <strain evidence="3">Epiroticus2</strain>
    </source>
</reference>
<evidence type="ECO:0000313" key="3">
    <source>
        <dbReference type="Proteomes" id="UP000075885"/>
    </source>
</evidence>
<dbReference type="EnsemblMetazoa" id="AEPI011503-RA">
    <property type="protein sequence ID" value="AEPI011503-PA"/>
    <property type="gene ID" value="AEPI011503"/>
</dbReference>
<feature type="compositionally biased region" description="Low complexity" evidence="1">
    <location>
        <begin position="141"/>
        <end position="173"/>
    </location>
</feature>
<name>A0A182PX16_9DIPT</name>
<dbReference type="AlphaFoldDB" id="A0A182PX16"/>
<keyword evidence="3" id="KW-1185">Reference proteome</keyword>
<evidence type="ECO:0000256" key="1">
    <source>
        <dbReference type="SAM" id="MobiDB-lite"/>
    </source>
</evidence>
<feature type="region of interest" description="Disordered" evidence="1">
    <location>
        <begin position="129"/>
        <end position="197"/>
    </location>
</feature>